<keyword evidence="2" id="KW-1185">Reference proteome</keyword>
<accession>A0A4Y7RWM5</accession>
<reference evidence="1 2" key="1">
    <citation type="journal article" date="2018" name="Environ. Microbiol.">
        <title>Novel energy conservation strategies and behaviour of Pelotomaculum schinkii driving syntrophic propionate catabolism.</title>
        <authorList>
            <person name="Hidalgo-Ahumada C.A.P."/>
            <person name="Nobu M.K."/>
            <person name="Narihiro T."/>
            <person name="Tamaki H."/>
            <person name="Liu W.T."/>
            <person name="Kamagata Y."/>
            <person name="Stams A.J.M."/>
            <person name="Imachi H."/>
            <person name="Sousa D.Z."/>
        </authorList>
    </citation>
    <scope>NUCLEOTIDE SEQUENCE [LARGE SCALE GENOMIC DNA]</scope>
    <source>
        <strain evidence="1 2">MGP</strain>
    </source>
</reference>
<organism evidence="1 2">
    <name type="scientific">Pelotomaculum propionicicum</name>
    <dbReference type="NCBI Taxonomy" id="258475"/>
    <lineage>
        <taxon>Bacteria</taxon>
        <taxon>Bacillati</taxon>
        <taxon>Bacillota</taxon>
        <taxon>Clostridia</taxon>
        <taxon>Eubacteriales</taxon>
        <taxon>Desulfotomaculaceae</taxon>
        <taxon>Pelotomaculum</taxon>
    </lineage>
</organism>
<protein>
    <submittedName>
        <fullName evidence="1">Uncharacterized protein</fullName>
    </submittedName>
</protein>
<dbReference type="Proteomes" id="UP000297597">
    <property type="component" value="Unassembled WGS sequence"/>
</dbReference>
<sequence length="271" mass="29390">MSLALAKQEIAVVQFNSPALCQPEEQKELLEVMQANFGEDVPIDFPRIKIPSGGGLTFEIPGEEEAEPVKELVGVILDHYRVNAYWADEYAGAGAPPTCSSLDNEIGKGNPGGSCETCPLNDWGSDTRGGRGKACKNIRRVYLLVEGEMLPYLVALPPTSLEDFNVYMRRLTSKHKVPYYGALSKAKLYKTQNKDGITYSAVAWSFAGALSSQDRAAMKNYATSLKSAMRTAQIESVEYSMDGNAAGGTAGAHYTQAGAAYNAEDSQYEPY</sequence>
<dbReference type="RefSeq" id="WP_134212194.1">
    <property type="nucleotide sequence ID" value="NZ_QFFZ01000002.1"/>
</dbReference>
<comment type="caution">
    <text evidence="1">The sequence shown here is derived from an EMBL/GenBank/DDBJ whole genome shotgun (WGS) entry which is preliminary data.</text>
</comment>
<gene>
    <name evidence="1" type="ORF">Pmgp_00302</name>
</gene>
<dbReference type="OrthoDB" id="2372172at2"/>
<dbReference type="EMBL" id="QFFZ01000002">
    <property type="protein sequence ID" value="TEB13408.1"/>
    <property type="molecule type" value="Genomic_DNA"/>
</dbReference>
<dbReference type="AlphaFoldDB" id="A0A4Y7RWM5"/>
<evidence type="ECO:0000313" key="1">
    <source>
        <dbReference type="EMBL" id="TEB13408.1"/>
    </source>
</evidence>
<evidence type="ECO:0000313" key="2">
    <source>
        <dbReference type="Proteomes" id="UP000297597"/>
    </source>
</evidence>
<proteinExistence type="predicted"/>
<name>A0A4Y7RWM5_9FIRM</name>